<evidence type="ECO:0000313" key="1">
    <source>
        <dbReference type="EMBL" id="SHL13772.1"/>
    </source>
</evidence>
<evidence type="ECO:0000313" key="2">
    <source>
        <dbReference type="Proteomes" id="UP000184016"/>
    </source>
</evidence>
<proteinExistence type="predicted"/>
<sequence length="148" mass="18274">MLEILFSCLLTFFLNLVLLEWRLRRKMLQSDSERKEHFYRDAYAIYEKLLLPYSFPGWIRWTEEDSTLQAVWDELFTFSQTCESLSWLDRQEFARFDPDVRCWNRKQKELFRYLIQQLYLGYWTVNAKQPSLFPQRSVLYRIRQTCRG</sequence>
<gene>
    <name evidence="1" type="ORF">SAMN05443507_14311</name>
</gene>
<dbReference type="Proteomes" id="UP000184016">
    <property type="component" value="Unassembled WGS sequence"/>
</dbReference>
<keyword evidence="2" id="KW-1185">Reference proteome</keyword>
<organism evidence="1 2">
    <name type="scientific">Alicyclobacillus tolerans</name>
    <dbReference type="NCBI Taxonomy" id="90970"/>
    <lineage>
        <taxon>Bacteria</taxon>
        <taxon>Bacillati</taxon>
        <taxon>Bacillota</taxon>
        <taxon>Bacilli</taxon>
        <taxon>Bacillales</taxon>
        <taxon>Alicyclobacillaceae</taxon>
        <taxon>Alicyclobacillus</taxon>
    </lineage>
</organism>
<accession>A0A1M6Y6H9</accession>
<reference evidence="2" key="1">
    <citation type="submission" date="2016-11" db="EMBL/GenBank/DDBJ databases">
        <authorList>
            <person name="Varghese N."/>
            <person name="Submissions S."/>
        </authorList>
    </citation>
    <scope>NUCLEOTIDE SEQUENCE [LARGE SCALE GENOMIC DNA]</scope>
    <source>
        <strain evidence="2">USBA-503</strain>
    </source>
</reference>
<feature type="non-terminal residue" evidence="1">
    <location>
        <position position="148"/>
    </location>
</feature>
<name>A0A1M6Y6H9_9BACL</name>
<protein>
    <submittedName>
        <fullName evidence="1">Uncharacterized protein</fullName>
    </submittedName>
</protein>
<dbReference type="EMBL" id="FRAF01000043">
    <property type="protein sequence ID" value="SHL13772.1"/>
    <property type="molecule type" value="Genomic_DNA"/>
</dbReference>
<dbReference type="RefSeq" id="WP_129583691.1">
    <property type="nucleotide sequence ID" value="NZ_FRAF01000043.1"/>
</dbReference>
<dbReference type="AlphaFoldDB" id="A0A1M6Y6H9"/>